<dbReference type="Proteomes" id="UP000194860">
    <property type="component" value="Unassembled WGS sequence"/>
</dbReference>
<organism evidence="1 2">
    <name type="scientific">Bacillus thuringiensis serovar navarrensis</name>
    <dbReference type="NCBI Taxonomy" id="339658"/>
    <lineage>
        <taxon>Bacteria</taxon>
        <taxon>Bacillati</taxon>
        <taxon>Bacillota</taxon>
        <taxon>Bacilli</taxon>
        <taxon>Bacillales</taxon>
        <taxon>Bacillaceae</taxon>
        <taxon>Bacillus</taxon>
        <taxon>Bacillus cereus group</taxon>
    </lineage>
</organism>
<reference evidence="1 2" key="1">
    <citation type="submission" date="2016-10" db="EMBL/GenBank/DDBJ databases">
        <title>Comparative genomics of Bacillus thuringiensis reveals a path to pathogens against multiple invertebrate hosts.</title>
        <authorList>
            <person name="Zheng J."/>
            <person name="Gao Q."/>
            <person name="Liu H."/>
            <person name="Peng D."/>
            <person name="Ruan L."/>
            <person name="Sun M."/>
        </authorList>
    </citation>
    <scope>NUCLEOTIDE SEQUENCE [LARGE SCALE GENOMIC DNA]</scope>
    <source>
        <strain evidence="1">BGSC 4BM1</strain>
    </source>
</reference>
<dbReference type="EMBL" id="NFDG01000093">
    <property type="protein sequence ID" value="OTY20610.1"/>
    <property type="molecule type" value="Genomic_DNA"/>
</dbReference>
<evidence type="ECO:0000313" key="2">
    <source>
        <dbReference type="Proteomes" id="UP000194860"/>
    </source>
</evidence>
<dbReference type="AlphaFoldDB" id="A0A243AGK5"/>
<protein>
    <submittedName>
        <fullName evidence="1">Uncharacterized protein</fullName>
    </submittedName>
</protein>
<gene>
    <name evidence="1" type="ORF">BK732_12565</name>
</gene>
<accession>A0A243AGK5</accession>
<proteinExistence type="predicted"/>
<sequence>MIFPSFSPPTYKFRNKCQNTIKYTNFDYTKSKFAEMRPFKRKNKKMKRPLIPCVSRGFRLLENFFMDMIWLWIFILVEKKGNSKKTL</sequence>
<name>A0A243AGK5_BACTU</name>
<evidence type="ECO:0000313" key="1">
    <source>
        <dbReference type="EMBL" id="OTY20610.1"/>
    </source>
</evidence>
<comment type="caution">
    <text evidence="1">The sequence shown here is derived from an EMBL/GenBank/DDBJ whole genome shotgun (WGS) entry which is preliminary data.</text>
</comment>